<comment type="caution">
    <text evidence="3">The sequence shown here is derived from an EMBL/GenBank/DDBJ whole genome shotgun (WGS) entry which is preliminary data.</text>
</comment>
<evidence type="ECO:0000256" key="1">
    <source>
        <dbReference type="HAMAP-Rule" id="MF_01240"/>
    </source>
</evidence>
<dbReference type="Proteomes" id="UP000284416">
    <property type="component" value="Unassembled WGS sequence"/>
</dbReference>
<dbReference type="CDD" id="cd05013">
    <property type="entry name" value="SIS_RpiR"/>
    <property type="match status" value="1"/>
</dbReference>
<dbReference type="PROSITE" id="PS51464">
    <property type="entry name" value="SIS"/>
    <property type="match status" value="1"/>
</dbReference>
<dbReference type="InterPro" id="IPR035472">
    <property type="entry name" value="RpiR-like_SIS"/>
</dbReference>
<dbReference type="PANTHER" id="PTHR30390:SF7">
    <property type="entry name" value="PHOSPHOHEPTOSE ISOMERASE"/>
    <property type="match status" value="1"/>
</dbReference>
<dbReference type="RefSeq" id="WP_118919441.1">
    <property type="nucleotide sequence ID" value="NZ_QWEG01000002.1"/>
</dbReference>
<dbReference type="PANTHER" id="PTHR30390">
    <property type="entry name" value="SEDOHEPTULOSE 7-PHOSPHATE ISOMERASE / DNAA INITIATOR-ASSOCIATING FACTOR FOR REPLICATION INITIATION"/>
    <property type="match status" value="1"/>
</dbReference>
<keyword evidence="3" id="KW-0413">Isomerase</keyword>
<dbReference type="HAMAP" id="MF_01240">
    <property type="entry name" value="UPF0309"/>
    <property type="match status" value="1"/>
</dbReference>
<dbReference type="GO" id="GO:1901135">
    <property type="term" value="P:carbohydrate derivative metabolic process"/>
    <property type="evidence" value="ECO:0007669"/>
    <property type="project" value="InterPro"/>
</dbReference>
<dbReference type="InterPro" id="IPR001347">
    <property type="entry name" value="SIS_dom"/>
</dbReference>
<dbReference type="InterPro" id="IPR046348">
    <property type="entry name" value="SIS_dom_sf"/>
</dbReference>
<dbReference type="NCBIfam" id="NF002805">
    <property type="entry name" value="PRK02947.1"/>
    <property type="match status" value="1"/>
</dbReference>
<accession>A0A417YYN0</accession>
<dbReference type="Pfam" id="PF13580">
    <property type="entry name" value="SIS_2"/>
    <property type="match status" value="1"/>
</dbReference>
<dbReference type="GO" id="GO:0097367">
    <property type="term" value="F:carbohydrate derivative binding"/>
    <property type="evidence" value="ECO:0007669"/>
    <property type="project" value="InterPro"/>
</dbReference>
<dbReference type="Gene3D" id="3.40.50.10490">
    <property type="entry name" value="Glucose-6-phosphate isomerase like protein, domain 1"/>
    <property type="match status" value="1"/>
</dbReference>
<proteinExistence type="inferred from homology"/>
<organism evidence="3 4">
    <name type="scientific">Neobacillus notoginsengisoli</name>
    <dbReference type="NCBI Taxonomy" id="1578198"/>
    <lineage>
        <taxon>Bacteria</taxon>
        <taxon>Bacillati</taxon>
        <taxon>Bacillota</taxon>
        <taxon>Bacilli</taxon>
        <taxon>Bacillales</taxon>
        <taxon>Bacillaceae</taxon>
        <taxon>Neobacillus</taxon>
    </lineage>
</organism>
<sequence length="244" mass="26394">MINQYFKKVGEIFQDVLASEEAVMEEAAERIAEAIMGGGIIQLFGTGHSHMLAEEVFYRAGGLVPVKPIFVEPLMLHEGAFRSSELERVSDYASKIVKEQDIRPGDVVFIISNSGRNSVPIEFAVKAREKGAFTIALISLATAKSQPSRHSSGKHLHQFVDLVLDNHIVAGDAGLSSSNVKVPFAATTTVVGSAILNATFAKAITLMADKGFEPPIFLSGNIDGGDDHNKKQVEKYKTRIPLLS</sequence>
<dbReference type="OrthoDB" id="9805185at2"/>
<name>A0A417YYN0_9BACI</name>
<keyword evidence="4" id="KW-1185">Reference proteome</keyword>
<dbReference type="SUPFAM" id="SSF53697">
    <property type="entry name" value="SIS domain"/>
    <property type="match status" value="1"/>
</dbReference>
<dbReference type="InterPro" id="IPR050099">
    <property type="entry name" value="SIS_GmhA/DiaA_subfam"/>
</dbReference>
<protein>
    <recommendedName>
        <fullName evidence="1">UPF0309 protein D1B31_03935</fullName>
    </recommendedName>
</protein>
<evidence type="ECO:0000313" key="4">
    <source>
        <dbReference type="Proteomes" id="UP000284416"/>
    </source>
</evidence>
<dbReference type="EMBL" id="QWEG01000002">
    <property type="protein sequence ID" value="RHW42745.1"/>
    <property type="molecule type" value="Genomic_DNA"/>
</dbReference>
<evidence type="ECO:0000313" key="3">
    <source>
        <dbReference type="EMBL" id="RHW42745.1"/>
    </source>
</evidence>
<dbReference type="AlphaFoldDB" id="A0A417YYN0"/>
<reference evidence="3 4" key="1">
    <citation type="journal article" date="2017" name="Int. J. Syst. Evol. Microbiol.">
        <title>Bacillus notoginsengisoli sp. nov., a novel bacterium isolated from the rhizosphere of Panax notoginseng.</title>
        <authorList>
            <person name="Zhang M.Y."/>
            <person name="Cheng J."/>
            <person name="Cai Y."/>
            <person name="Zhang T.Y."/>
            <person name="Wu Y.Y."/>
            <person name="Manikprabhu D."/>
            <person name="Li W.J."/>
            <person name="Zhang Y.X."/>
        </authorList>
    </citation>
    <scope>NUCLEOTIDE SEQUENCE [LARGE SCALE GENOMIC DNA]</scope>
    <source>
        <strain evidence="3 4">JCM 30743</strain>
    </source>
</reference>
<feature type="domain" description="SIS" evidence="2">
    <location>
        <begin position="31"/>
        <end position="213"/>
    </location>
</feature>
<dbReference type="InterPro" id="IPR022951">
    <property type="entry name" value="UPF0309"/>
</dbReference>
<comment type="similarity">
    <text evidence="1">Belongs to the UPF0309 family.</text>
</comment>
<evidence type="ECO:0000259" key="2">
    <source>
        <dbReference type="PROSITE" id="PS51464"/>
    </source>
</evidence>
<gene>
    <name evidence="3" type="ORF">D1B31_03935</name>
</gene>
<dbReference type="GO" id="GO:0016853">
    <property type="term" value="F:isomerase activity"/>
    <property type="evidence" value="ECO:0007669"/>
    <property type="project" value="UniProtKB-KW"/>
</dbReference>